<accession>A0A1F6G3J7</accession>
<name>A0A1F6G3J7_9BACT</name>
<dbReference type="GO" id="GO:0016491">
    <property type="term" value="F:oxidoreductase activity"/>
    <property type="evidence" value="ECO:0007669"/>
    <property type="project" value="InterPro"/>
</dbReference>
<dbReference type="STRING" id="1798533.A2609_00525"/>
<dbReference type="InterPro" id="IPR013328">
    <property type="entry name" value="6PGD_dom2"/>
</dbReference>
<dbReference type="SUPFAM" id="SSF51735">
    <property type="entry name" value="NAD(P)-binding Rossmann-fold domains"/>
    <property type="match status" value="1"/>
</dbReference>
<dbReference type="Gene3D" id="1.10.1040.10">
    <property type="entry name" value="N-(1-d-carboxylethyl)-l-norvaline Dehydrogenase, domain 2"/>
    <property type="match status" value="1"/>
</dbReference>
<evidence type="ECO:0000259" key="1">
    <source>
        <dbReference type="Pfam" id="PF02317"/>
    </source>
</evidence>
<dbReference type="Gene3D" id="3.40.50.720">
    <property type="entry name" value="NAD(P)-binding Rossmann-like Domain"/>
    <property type="match status" value="1"/>
</dbReference>
<dbReference type="EMBL" id="MFMU01000022">
    <property type="protein sequence ID" value="OGG92682.1"/>
    <property type="molecule type" value="Genomic_DNA"/>
</dbReference>
<dbReference type="InterPro" id="IPR036291">
    <property type="entry name" value="NAD(P)-bd_dom_sf"/>
</dbReference>
<dbReference type="Pfam" id="PF02317">
    <property type="entry name" value="Octopine_DH"/>
    <property type="match status" value="1"/>
</dbReference>
<dbReference type="Proteomes" id="UP000176867">
    <property type="component" value="Unassembled WGS sequence"/>
</dbReference>
<reference evidence="2 3" key="1">
    <citation type="journal article" date="2016" name="Nat. Commun.">
        <title>Thousands of microbial genomes shed light on interconnected biogeochemical processes in an aquifer system.</title>
        <authorList>
            <person name="Anantharaman K."/>
            <person name="Brown C.T."/>
            <person name="Hug L.A."/>
            <person name="Sharon I."/>
            <person name="Castelle C.J."/>
            <person name="Probst A.J."/>
            <person name="Thomas B.C."/>
            <person name="Singh A."/>
            <person name="Wilkins M.J."/>
            <person name="Karaoz U."/>
            <person name="Brodie E.L."/>
            <person name="Williams K.H."/>
            <person name="Hubbard S.S."/>
            <person name="Banfield J.F."/>
        </authorList>
    </citation>
    <scope>NUCLEOTIDE SEQUENCE [LARGE SCALE GENOMIC DNA]</scope>
</reference>
<protein>
    <recommendedName>
        <fullName evidence="1">Opine dehydrogenase domain-containing protein</fullName>
    </recommendedName>
</protein>
<dbReference type="AlphaFoldDB" id="A0A1F6G3J7"/>
<dbReference type="InterPro" id="IPR003421">
    <property type="entry name" value="Opine_DH"/>
</dbReference>
<sequence length="374" mass="41535">MRIVILGGLGNYGLALAGLATQRGHDVLLLQFPGTVRRIPGAPQKNYEPLIREFEAKGGTYKISNNLQGSEATYTYQHRVLRSVQEIPDDVQVLVIAYPSLLHENIGSMLKGRINGKIIITFTDRFLGGFSVLKNADALDTAHLVSVSATPVTAFQDTHDAFRRIVFSDKHNIGTGYYPNSSAIELEQILRNIVPGDYKIFHSLLEVALNCTPSNLHAPHDLLNVVRYEQAHEFTMFHEGFTQGVVHLINAISQERCEIAKAFSINAISFLEYERQTYGYEGDSIIENRRINSQLNQIPAPTSLYSCKGIEDVVCALVPLSELAELVNVQTPIINATIDLWSCYLNQNLREVGRTLKSLGLAGKSPEEILRVTT</sequence>
<comment type="caution">
    <text evidence="2">The sequence shown here is derived from an EMBL/GenBank/DDBJ whole genome shotgun (WGS) entry which is preliminary data.</text>
</comment>
<dbReference type="InterPro" id="IPR008927">
    <property type="entry name" value="6-PGluconate_DH-like_C_sf"/>
</dbReference>
<gene>
    <name evidence="2" type="ORF">A2609_00525</name>
</gene>
<proteinExistence type="predicted"/>
<evidence type="ECO:0000313" key="3">
    <source>
        <dbReference type="Proteomes" id="UP000176867"/>
    </source>
</evidence>
<feature type="domain" description="Opine dehydrogenase" evidence="1">
    <location>
        <begin position="202"/>
        <end position="342"/>
    </location>
</feature>
<dbReference type="SUPFAM" id="SSF48179">
    <property type="entry name" value="6-phosphogluconate dehydrogenase C-terminal domain-like"/>
    <property type="match status" value="1"/>
</dbReference>
<organism evidence="2 3">
    <name type="scientific">Candidatus Kaiserbacteria bacterium RIFOXYD1_FULL_47_14</name>
    <dbReference type="NCBI Taxonomy" id="1798533"/>
    <lineage>
        <taxon>Bacteria</taxon>
        <taxon>Candidatus Kaiseribacteriota</taxon>
    </lineage>
</organism>
<evidence type="ECO:0000313" key="2">
    <source>
        <dbReference type="EMBL" id="OGG92682.1"/>
    </source>
</evidence>